<reference evidence="5" key="1">
    <citation type="submission" date="2013-10" db="EMBL/GenBank/DDBJ databases">
        <authorList>
            <person name="Schartl M."/>
            <person name="Warren W."/>
        </authorList>
    </citation>
    <scope>NUCLEOTIDE SEQUENCE [LARGE SCALE GENOMIC DNA]</scope>
    <source>
        <strain evidence="5">female</strain>
    </source>
</reference>
<evidence type="ECO:0000259" key="3">
    <source>
        <dbReference type="Pfam" id="PF07894"/>
    </source>
</evidence>
<comment type="similarity">
    <text evidence="1">Belongs to the FAM83 family.</text>
</comment>
<evidence type="ECO:0000313" key="5">
    <source>
        <dbReference type="Proteomes" id="UP000028760"/>
    </source>
</evidence>
<evidence type="ECO:0000313" key="4">
    <source>
        <dbReference type="Ensembl" id="ENSPFOP00000019107.2"/>
    </source>
</evidence>
<dbReference type="SUPFAM" id="SSF56024">
    <property type="entry name" value="Phospholipase D/nuclease"/>
    <property type="match status" value="1"/>
</dbReference>
<dbReference type="GeneTree" id="ENSGT00940000160768"/>
<reference evidence="4" key="3">
    <citation type="submission" date="2025-09" db="UniProtKB">
        <authorList>
            <consortium name="Ensembl"/>
        </authorList>
    </citation>
    <scope>IDENTIFICATION</scope>
</reference>
<dbReference type="GO" id="GO:0019901">
    <property type="term" value="F:protein kinase binding"/>
    <property type="evidence" value="ECO:0007669"/>
    <property type="project" value="TreeGrafter"/>
</dbReference>
<reference evidence="4" key="2">
    <citation type="submission" date="2025-08" db="UniProtKB">
        <authorList>
            <consortium name="Ensembl"/>
        </authorList>
    </citation>
    <scope>IDENTIFICATION</scope>
</reference>
<keyword evidence="5" id="KW-1185">Reference proteome</keyword>
<feature type="domain" description="Scaffolding anchor of CK1" evidence="3">
    <location>
        <begin position="42"/>
        <end position="305"/>
    </location>
</feature>
<dbReference type="PANTHER" id="PTHR16181:SF29">
    <property type="entry name" value="PROTEIN FAM83A-RELATED"/>
    <property type="match status" value="1"/>
</dbReference>
<feature type="compositionally biased region" description="Polar residues" evidence="2">
    <location>
        <begin position="464"/>
        <end position="473"/>
    </location>
</feature>
<dbReference type="Gene3D" id="3.30.870.10">
    <property type="entry name" value="Endonuclease Chain A"/>
    <property type="match status" value="1"/>
</dbReference>
<proteinExistence type="inferred from homology"/>
<feature type="compositionally biased region" description="Polar residues" evidence="2">
    <location>
        <begin position="500"/>
        <end position="523"/>
    </location>
</feature>
<feature type="compositionally biased region" description="Polar residues" evidence="2">
    <location>
        <begin position="428"/>
        <end position="451"/>
    </location>
</feature>
<evidence type="ECO:0000256" key="1">
    <source>
        <dbReference type="ARBA" id="ARBA00006937"/>
    </source>
</evidence>
<dbReference type="InterPro" id="IPR050944">
    <property type="entry name" value="FAM83"/>
</dbReference>
<dbReference type="OMA" id="FVSMWQE"/>
<organism evidence="4 5">
    <name type="scientific">Poecilia formosa</name>
    <name type="common">Amazon molly</name>
    <name type="synonym">Limia formosa</name>
    <dbReference type="NCBI Taxonomy" id="48698"/>
    <lineage>
        <taxon>Eukaryota</taxon>
        <taxon>Metazoa</taxon>
        <taxon>Chordata</taxon>
        <taxon>Craniata</taxon>
        <taxon>Vertebrata</taxon>
        <taxon>Euteleostomi</taxon>
        <taxon>Actinopterygii</taxon>
        <taxon>Neopterygii</taxon>
        <taxon>Teleostei</taxon>
        <taxon>Neoteleostei</taxon>
        <taxon>Acanthomorphata</taxon>
        <taxon>Ovalentaria</taxon>
        <taxon>Atherinomorphae</taxon>
        <taxon>Cyprinodontiformes</taxon>
        <taxon>Poeciliidae</taxon>
        <taxon>Poeciliinae</taxon>
        <taxon>Poecilia</taxon>
    </lineage>
</organism>
<protein>
    <recommendedName>
        <fullName evidence="3">Scaffolding anchor of CK1 domain-containing protein</fullName>
    </recommendedName>
</protein>
<dbReference type="Ensembl" id="ENSPFOT00000019129.2">
    <property type="protein sequence ID" value="ENSPFOP00000019107.2"/>
    <property type="gene ID" value="ENSPFOG00000018996.2"/>
</dbReference>
<accession>A0A087YM54</accession>
<dbReference type="GO" id="GO:0007173">
    <property type="term" value="P:epidermal growth factor receptor signaling pathway"/>
    <property type="evidence" value="ECO:0007669"/>
    <property type="project" value="TreeGrafter"/>
</dbReference>
<feature type="compositionally biased region" description="Low complexity" evidence="2">
    <location>
        <begin position="634"/>
        <end position="654"/>
    </location>
</feature>
<name>A0A087YM54_POEFO</name>
<sequence length="664" mass="73487">MDGSNNISVLSYRRFQPVGKVRRRVQGLRIPSSSNYCPCTASGTKPDLSHNESARLAADCLLSQGLDGYRQVLQAEGEVDFLSELEKLYVLQNGRDANTDDADEIDNMDKEFVNLFAHCESETSSDSTVECLDQKIDKALDPSPEVFLQSDRTAAAMKDLVRQFLRKAKLVLAVVMDAFSDPELLCDLLEASRKRNVSVHLLLDHVNLEGFVSMWQELKLISRNFPKVSVRSVPGQTYSAKTGRKLTGQIAESFIIADWDEVLTGTYSFTWLSSMVHQSLLVLIKGSSVSHFHQEFLRLHSSSKPVPGFVTFISLPQCLCLYSQSHEHPNGCNWKSHKTVTAACSPGEISLQPPQGDKQPIEKIHPPLPLWPSVQTAAESGTGAKTELQNQNQIHGRPHLPDQTFSDVQLLSTTVKKNAEVQEPRNLNDLSLTHGRQNVHGQSGLRKQNSLALPDGSSEGVFAQQRNRNTSAGFTPDIQAQRDQPDSSRIAHAKVELQCDQPQLLSPPSSQKTRPNLSRQVSFRSSREYMPNLQPNAFRGTSKQEGFMDRHQGRLNLSSHTVTSCFRPAPTGTGTALGPQQQAESKRFLSGLRATMQPHHVRLHWSPQEAARPGAMARYNSFSGAHETGQAGWRTLQSSSSTSLRRSLSLTERSPAGYRGAGLH</sequence>
<dbReference type="Pfam" id="PF07894">
    <property type="entry name" value="SACK1"/>
    <property type="match status" value="1"/>
</dbReference>
<feature type="region of interest" description="Disordered" evidence="2">
    <location>
        <begin position="419"/>
        <end position="523"/>
    </location>
</feature>
<dbReference type="STRING" id="48698.ENSPFOP00000019107"/>
<dbReference type="PANTHER" id="PTHR16181">
    <property type="entry name" value="PROTEIN FAM83A-RELATED"/>
    <property type="match status" value="1"/>
</dbReference>
<feature type="region of interest" description="Disordered" evidence="2">
    <location>
        <begin position="630"/>
        <end position="664"/>
    </location>
</feature>
<dbReference type="Proteomes" id="UP000028760">
    <property type="component" value="Unassembled WGS sequence"/>
</dbReference>
<dbReference type="EMBL" id="AYCK01000098">
    <property type="status" value="NOT_ANNOTATED_CDS"/>
    <property type="molecule type" value="Genomic_DNA"/>
</dbReference>
<dbReference type="AlphaFoldDB" id="A0A087YM54"/>
<evidence type="ECO:0000256" key="2">
    <source>
        <dbReference type="SAM" id="MobiDB-lite"/>
    </source>
</evidence>
<dbReference type="eggNOG" id="ENOG502QQDU">
    <property type="taxonomic scope" value="Eukaryota"/>
</dbReference>
<dbReference type="InterPro" id="IPR012461">
    <property type="entry name" value="SACK1"/>
</dbReference>